<accession>A0A345NRI6</accession>
<keyword evidence="2" id="KW-0813">Transport</keyword>
<dbReference type="AlphaFoldDB" id="A0A345NRI6"/>
<dbReference type="EMBL" id="CP031229">
    <property type="protein sequence ID" value="AXH97644.1"/>
    <property type="molecule type" value="Genomic_DNA"/>
</dbReference>
<evidence type="ECO:0000256" key="2">
    <source>
        <dbReference type="ARBA" id="ARBA00022448"/>
    </source>
</evidence>
<evidence type="ECO:0000256" key="8">
    <source>
        <dbReference type="SAM" id="MobiDB-lite"/>
    </source>
</evidence>
<evidence type="ECO:0000256" key="6">
    <source>
        <dbReference type="ARBA" id="ARBA00023010"/>
    </source>
</evidence>
<reference evidence="10 11" key="1">
    <citation type="submission" date="2018-07" db="EMBL/GenBank/DDBJ databases">
        <title>Complete genome sequencing of Ornithinimicrobium sp. AMA3305.</title>
        <authorList>
            <person name="Bae J.-W."/>
        </authorList>
    </citation>
    <scope>NUCLEOTIDE SEQUENCE [LARGE SCALE GENOMIC DNA]</scope>
    <source>
        <strain evidence="10 11">AMA3305</strain>
    </source>
</reference>
<keyword evidence="6" id="KW-0811">Translocation</keyword>
<dbReference type="Proteomes" id="UP000253790">
    <property type="component" value="Chromosome"/>
</dbReference>
<name>A0A345NRI6_9MICO</name>
<feature type="region of interest" description="Disordered" evidence="8">
    <location>
        <begin position="80"/>
        <end position="136"/>
    </location>
</feature>
<keyword evidence="7 9" id="KW-0472">Membrane</keyword>
<evidence type="ECO:0000256" key="3">
    <source>
        <dbReference type="ARBA" id="ARBA00022692"/>
    </source>
</evidence>
<evidence type="ECO:0000313" key="11">
    <source>
        <dbReference type="Proteomes" id="UP000253790"/>
    </source>
</evidence>
<dbReference type="Pfam" id="PF02416">
    <property type="entry name" value="TatA_B_E"/>
    <property type="match status" value="1"/>
</dbReference>
<evidence type="ECO:0000256" key="1">
    <source>
        <dbReference type="ARBA" id="ARBA00004167"/>
    </source>
</evidence>
<evidence type="ECO:0000313" key="10">
    <source>
        <dbReference type="EMBL" id="AXH97644.1"/>
    </source>
</evidence>
<evidence type="ECO:0000256" key="7">
    <source>
        <dbReference type="ARBA" id="ARBA00023136"/>
    </source>
</evidence>
<proteinExistence type="predicted"/>
<dbReference type="RefSeq" id="WP_114930207.1">
    <property type="nucleotide sequence ID" value="NZ_CP031229.1"/>
</dbReference>
<keyword evidence="5 9" id="KW-1133">Transmembrane helix</keyword>
<evidence type="ECO:0000256" key="5">
    <source>
        <dbReference type="ARBA" id="ARBA00022989"/>
    </source>
</evidence>
<keyword evidence="4" id="KW-0653">Protein transport</keyword>
<dbReference type="KEGG" id="orn:DV701_17370"/>
<dbReference type="Gene3D" id="1.20.5.3310">
    <property type="match status" value="1"/>
</dbReference>
<keyword evidence="3 9" id="KW-0812">Transmembrane</keyword>
<sequence length="136" mass="14420">MLNIGGGEIVVLVILALVILGPARLPHYASMLARGVRQLRDLADGAKAQIRQEMGPAFDDVDWRQLDPRQYDPRRIVREALASPAPGRRTPAAGSAPGLPAPAAQSRRAGSTTAWAAPSSATYDPVLPTPFDTDAT</sequence>
<dbReference type="PRINTS" id="PR01506">
    <property type="entry name" value="TATBPROTEIN"/>
</dbReference>
<feature type="transmembrane region" description="Helical" evidence="9">
    <location>
        <begin position="6"/>
        <end position="25"/>
    </location>
</feature>
<evidence type="ECO:0000256" key="4">
    <source>
        <dbReference type="ARBA" id="ARBA00022927"/>
    </source>
</evidence>
<evidence type="ECO:0000256" key="9">
    <source>
        <dbReference type="SAM" id="Phobius"/>
    </source>
</evidence>
<organism evidence="10 11">
    <name type="scientific">Ornithinimicrobium avium</name>
    <dbReference type="NCBI Taxonomy" id="2283195"/>
    <lineage>
        <taxon>Bacteria</taxon>
        <taxon>Bacillati</taxon>
        <taxon>Actinomycetota</taxon>
        <taxon>Actinomycetes</taxon>
        <taxon>Micrococcales</taxon>
        <taxon>Ornithinimicrobiaceae</taxon>
        <taxon>Ornithinimicrobium</taxon>
    </lineage>
</organism>
<dbReference type="OrthoDB" id="3267321at2"/>
<feature type="compositionally biased region" description="Low complexity" evidence="8">
    <location>
        <begin position="91"/>
        <end position="122"/>
    </location>
</feature>
<gene>
    <name evidence="10" type="ORF">DV701_17370</name>
</gene>
<dbReference type="InterPro" id="IPR003369">
    <property type="entry name" value="TatA/B/E"/>
</dbReference>
<keyword evidence="11" id="KW-1185">Reference proteome</keyword>
<comment type="subcellular location">
    <subcellularLocation>
        <location evidence="1">Membrane</location>
        <topology evidence="1">Single-pass membrane protein</topology>
    </subcellularLocation>
</comment>
<protein>
    <submittedName>
        <fullName evidence="10">Sec-independent protein translocase TatB</fullName>
    </submittedName>
</protein>